<proteinExistence type="predicted"/>
<sequence>MTESNQPTAPAAGPLPVASDPASSAGSSQQGNGSTAKSGGSDGDRTTSARTLSDVKDKIAGAQEVVKTKYRVVAESTDDYVHEAPWKAVTMALIGGLIIGMLARR</sequence>
<protein>
    <submittedName>
        <fullName evidence="3">DUF883 family protein</fullName>
    </submittedName>
</protein>
<evidence type="ECO:0000313" key="3">
    <source>
        <dbReference type="EMBL" id="KAE8753758.1"/>
    </source>
</evidence>
<evidence type="ECO:0000256" key="1">
    <source>
        <dbReference type="SAM" id="MobiDB-lite"/>
    </source>
</evidence>
<evidence type="ECO:0000259" key="2">
    <source>
        <dbReference type="Pfam" id="PF19029"/>
    </source>
</evidence>
<dbReference type="Proteomes" id="UP000463700">
    <property type="component" value="Unassembled WGS sequence"/>
</dbReference>
<organism evidence="3 4">
    <name type="scientific">Paraburkholderia madseniana</name>
    <dbReference type="NCBI Taxonomy" id="2599607"/>
    <lineage>
        <taxon>Bacteria</taxon>
        <taxon>Pseudomonadati</taxon>
        <taxon>Pseudomonadota</taxon>
        <taxon>Betaproteobacteria</taxon>
        <taxon>Burkholderiales</taxon>
        <taxon>Burkholderiaceae</taxon>
        <taxon>Paraburkholderia</taxon>
    </lineage>
</organism>
<evidence type="ECO:0000313" key="4">
    <source>
        <dbReference type="Proteomes" id="UP000463700"/>
    </source>
</evidence>
<feature type="compositionally biased region" description="Low complexity" evidence="1">
    <location>
        <begin position="18"/>
        <end position="34"/>
    </location>
</feature>
<dbReference type="RefSeq" id="WP_154567499.1">
    <property type="nucleotide sequence ID" value="NZ_VOSW01000172.1"/>
</dbReference>
<name>A0A6N6W1N5_9BURK</name>
<feature type="compositionally biased region" description="Basic and acidic residues" evidence="1">
    <location>
        <begin position="42"/>
        <end position="58"/>
    </location>
</feature>
<dbReference type="Pfam" id="PF19029">
    <property type="entry name" value="DUF883_C"/>
    <property type="match status" value="1"/>
</dbReference>
<feature type="region of interest" description="Disordered" evidence="1">
    <location>
        <begin position="1"/>
        <end position="58"/>
    </location>
</feature>
<comment type="caution">
    <text evidence="3">The sequence shown here is derived from an EMBL/GenBank/DDBJ whole genome shotgun (WGS) entry which is preliminary data.</text>
</comment>
<feature type="domain" description="DUF883" evidence="2">
    <location>
        <begin position="77"/>
        <end position="103"/>
    </location>
</feature>
<dbReference type="InterPro" id="IPR043605">
    <property type="entry name" value="DUF883_C"/>
</dbReference>
<dbReference type="EMBL" id="VOSW01000172">
    <property type="protein sequence ID" value="KAE8753758.1"/>
    <property type="molecule type" value="Genomic_DNA"/>
</dbReference>
<reference evidence="3 4" key="1">
    <citation type="journal article" date="2020" name="Int. J. Syst. Evol. Microbiol.">
        <title>Paraburkholderia madseniana sp. nov., a phenolic acid-degrading bacterium isolated from acidic forest soil.</title>
        <authorList>
            <person name="Wilhelm R.C."/>
            <person name="Murphy S.J.L."/>
            <person name="Feriancek N.M."/>
            <person name="Karasz D.C."/>
            <person name="DeRito C.M."/>
            <person name="Newman J.D."/>
            <person name="Buckley D.H."/>
        </authorList>
    </citation>
    <scope>NUCLEOTIDE SEQUENCE [LARGE SCALE GENOMIC DNA]</scope>
    <source>
        <strain evidence="3 4">RP11</strain>
    </source>
</reference>
<accession>A0A6N6W1N5</accession>
<dbReference type="AlphaFoldDB" id="A0A6N6W1N5"/>
<gene>
    <name evidence="3" type="ORF">FSO04_43380</name>
</gene>
<dbReference type="OrthoDB" id="9181874at2"/>